<feature type="transmembrane region" description="Helical" evidence="2">
    <location>
        <begin position="80"/>
        <end position="107"/>
    </location>
</feature>
<protein>
    <recommendedName>
        <fullName evidence="5">DUF4203 domain-containing protein</fullName>
    </recommendedName>
</protein>
<feature type="transmembrane region" description="Helical" evidence="2">
    <location>
        <begin position="119"/>
        <end position="137"/>
    </location>
</feature>
<feature type="transmembrane region" description="Helical" evidence="2">
    <location>
        <begin position="204"/>
        <end position="225"/>
    </location>
</feature>
<feature type="compositionally biased region" description="Basic and acidic residues" evidence="1">
    <location>
        <begin position="644"/>
        <end position="653"/>
    </location>
</feature>
<reference evidence="3 4" key="1">
    <citation type="journal article" date="2018" name="Evol. Lett.">
        <title>Horizontal gene cluster transfer increased hallucinogenic mushroom diversity.</title>
        <authorList>
            <person name="Reynolds H.T."/>
            <person name="Vijayakumar V."/>
            <person name="Gluck-Thaler E."/>
            <person name="Korotkin H.B."/>
            <person name="Matheny P.B."/>
            <person name="Slot J.C."/>
        </authorList>
    </citation>
    <scope>NUCLEOTIDE SEQUENCE [LARGE SCALE GENOMIC DNA]</scope>
    <source>
        <strain evidence="3 4">SRW20</strain>
    </source>
</reference>
<organism evidence="3 4">
    <name type="scientific">Gymnopilus dilepis</name>
    <dbReference type="NCBI Taxonomy" id="231916"/>
    <lineage>
        <taxon>Eukaryota</taxon>
        <taxon>Fungi</taxon>
        <taxon>Dikarya</taxon>
        <taxon>Basidiomycota</taxon>
        <taxon>Agaricomycotina</taxon>
        <taxon>Agaricomycetes</taxon>
        <taxon>Agaricomycetidae</taxon>
        <taxon>Agaricales</taxon>
        <taxon>Agaricineae</taxon>
        <taxon>Hymenogastraceae</taxon>
        <taxon>Gymnopilus</taxon>
    </lineage>
</organism>
<feature type="compositionally biased region" description="Basic and acidic residues" evidence="1">
    <location>
        <begin position="398"/>
        <end position="412"/>
    </location>
</feature>
<keyword evidence="2" id="KW-0812">Transmembrane</keyword>
<evidence type="ECO:0000313" key="4">
    <source>
        <dbReference type="Proteomes" id="UP000284706"/>
    </source>
</evidence>
<evidence type="ECO:0008006" key="5">
    <source>
        <dbReference type="Google" id="ProtNLM"/>
    </source>
</evidence>
<evidence type="ECO:0000256" key="2">
    <source>
        <dbReference type="SAM" id="Phobius"/>
    </source>
</evidence>
<dbReference type="OrthoDB" id="3364886at2759"/>
<feature type="region of interest" description="Disordered" evidence="1">
    <location>
        <begin position="351"/>
        <end position="446"/>
    </location>
</feature>
<comment type="caution">
    <text evidence="3">The sequence shown here is derived from an EMBL/GenBank/DDBJ whole genome shotgun (WGS) entry which is preliminary data.</text>
</comment>
<feature type="transmembrane region" description="Helical" evidence="2">
    <location>
        <begin position="144"/>
        <end position="165"/>
    </location>
</feature>
<feature type="transmembrane region" description="Helical" evidence="2">
    <location>
        <begin position="20"/>
        <end position="40"/>
    </location>
</feature>
<dbReference type="Proteomes" id="UP000284706">
    <property type="component" value="Unassembled WGS sequence"/>
</dbReference>
<name>A0A409Y499_9AGAR</name>
<feature type="transmembrane region" description="Helical" evidence="2">
    <location>
        <begin position="171"/>
        <end position="192"/>
    </location>
</feature>
<feature type="region of interest" description="Disordered" evidence="1">
    <location>
        <begin position="546"/>
        <end position="653"/>
    </location>
</feature>
<dbReference type="AlphaFoldDB" id="A0A409Y499"/>
<dbReference type="InParanoid" id="A0A409Y499"/>
<proteinExistence type="predicted"/>
<accession>A0A409Y499</accession>
<keyword evidence="2" id="KW-0472">Membrane</keyword>
<dbReference type="EMBL" id="NHYE01001186">
    <property type="protein sequence ID" value="PPQ97818.1"/>
    <property type="molecule type" value="Genomic_DNA"/>
</dbReference>
<feature type="compositionally biased region" description="Basic residues" evidence="1">
    <location>
        <begin position="383"/>
        <end position="394"/>
    </location>
</feature>
<keyword evidence="2" id="KW-1133">Transmembrane helix</keyword>
<feature type="compositionally biased region" description="Acidic residues" evidence="1">
    <location>
        <begin position="416"/>
        <end position="427"/>
    </location>
</feature>
<feature type="compositionally biased region" description="Polar residues" evidence="1">
    <location>
        <begin position="606"/>
        <end position="617"/>
    </location>
</feature>
<evidence type="ECO:0000313" key="3">
    <source>
        <dbReference type="EMBL" id="PPQ97818.1"/>
    </source>
</evidence>
<gene>
    <name evidence="3" type="ORF">CVT26_012919</name>
</gene>
<keyword evidence="4" id="KW-1185">Reference proteome</keyword>
<sequence length="665" mass="72090">MFTNSQLTPLLPTTPYLLAYALPLLLLSIFVTFSGTFFTLDRSRSFPPLDGGSSSLKGYAAVPGGLAFEKTTGRKKGLKWYFEGGIGGLAGGYLFGLHLSTSLALIIPATTPSAPLSSQAFLAVWILSCLVTTPLAGRYRYAALTFFGISGGTLTALALCIITHPSLKSRVIVVSIFLPLFTLLVLVAAVIPVARLKVNFLHPFLRLCTASTGAFGIVMSIALLMNPKEEGWANAWERLWLADGPPSGNPWGTSQEQGLSAAWAVFVAAGMATDWALHRWVGECPDEKWDNYLAQYAANLPNRSDRAGTFQPLTSWWDKFFPSPTSTAPFAKDILFPSDADMKSKLPFPVTMHNMGSSGKLTKGDKDQGAELTRVPTSVELLKKKRSSKAKKGGWKFTHADTKDRKERKPIRFGELSDDSDSDDDLDDMKKPALSSSSASASPVIEQKDVQRPWNLSNAHHSYSASSTPTLVAGHRAVSDPRLDTLETLDYDQEIAQLKEKRKKAGGNDLDDLDYSDYEEDITAPRKQKDMSGHNAAAAWSPAFLKRHQSQQGEQTPVQGVPMPMPVPATPSLIKAIDRLATAQREAYGSAGLPGSPVPVQAPAVRSSSPHAQSKSGSPRGRRASLEDAEAGAVGVPHGTPAPKKSERAPRWEEFWREVRVKAQS</sequence>
<evidence type="ECO:0000256" key="1">
    <source>
        <dbReference type="SAM" id="MobiDB-lite"/>
    </source>
</evidence>